<proteinExistence type="inferred from homology"/>
<evidence type="ECO:0000313" key="6">
    <source>
        <dbReference type="EMBL" id="CAD8142198.1"/>
    </source>
</evidence>
<reference evidence="6" key="1">
    <citation type="submission" date="2021-01" db="EMBL/GenBank/DDBJ databases">
        <authorList>
            <consortium name="Genoscope - CEA"/>
            <person name="William W."/>
        </authorList>
    </citation>
    <scope>NUCLEOTIDE SEQUENCE</scope>
</reference>
<evidence type="ECO:0000256" key="4">
    <source>
        <dbReference type="ARBA" id="ARBA00022729"/>
    </source>
</evidence>
<accession>A0A8S1SQR1</accession>
<gene>
    <name evidence="6" type="ORF">POCTA_138.1.T0130357</name>
</gene>
<keyword evidence="4" id="KW-0732">Signal</keyword>
<dbReference type="InterPro" id="IPR004911">
    <property type="entry name" value="Interferon-induced_GILT"/>
</dbReference>
<evidence type="ECO:0000256" key="1">
    <source>
        <dbReference type="ARBA" id="ARBA00004613"/>
    </source>
</evidence>
<dbReference type="Proteomes" id="UP000683925">
    <property type="component" value="Unassembled WGS sequence"/>
</dbReference>
<evidence type="ECO:0000256" key="2">
    <source>
        <dbReference type="ARBA" id="ARBA00005679"/>
    </source>
</evidence>
<evidence type="ECO:0000256" key="3">
    <source>
        <dbReference type="ARBA" id="ARBA00022525"/>
    </source>
</evidence>
<keyword evidence="3" id="KW-0964">Secreted</keyword>
<dbReference type="PANTHER" id="PTHR13234">
    <property type="entry name" value="GAMMA-INTERFERON INDUCIBLE LYSOSOMAL THIOL REDUCTASE GILT"/>
    <property type="match status" value="1"/>
</dbReference>
<comment type="similarity">
    <text evidence="2">Belongs to the GILT family.</text>
</comment>
<dbReference type="GO" id="GO:0005576">
    <property type="term" value="C:extracellular region"/>
    <property type="evidence" value="ECO:0007669"/>
    <property type="project" value="UniProtKB-SubCell"/>
</dbReference>
<keyword evidence="5" id="KW-0325">Glycoprotein</keyword>
<evidence type="ECO:0000313" key="7">
    <source>
        <dbReference type="Proteomes" id="UP000683925"/>
    </source>
</evidence>
<dbReference type="AlphaFoldDB" id="A0A8S1SQR1"/>
<dbReference type="GO" id="GO:0016671">
    <property type="term" value="F:oxidoreductase activity, acting on a sulfur group of donors, disulfide as acceptor"/>
    <property type="evidence" value="ECO:0007669"/>
    <property type="project" value="InterPro"/>
</dbReference>
<sequence>MKLLILAISPFIFNSSRLTADIYVESLCLYCMIFIKDSYNAITTPDIEKMVPIKLIPYGNSKRQVVDGKWVLTCQHGEQDGYGDLIELYAQDSIQQAFSIVAAEVPIAGVVHFFRKFYLKTLYKQFIYLNYTSLRIIFSL</sequence>
<organism evidence="6 7">
    <name type="scientific">Paramecium octaurelia</name>
    <dbReference type="NCBI Taxonomy" id="43137"/>
    <lineage>
        <taxon>Eukaryota</taxon>
        <taxon>Sar</taxon>
        <taxon>Alveolata</taxon>
        <taxon>Ciliophora</taxon>
        <taxon>Intramacronucleata</taxon>
        <taxon>Oligohymenophorea</taxon>
        <taxon>Peniculida</taxon>
        <taxon>Parameciidae</taxon>
        <taxon>Paramecium</taxon>
    </lineage>
</organism>
<protein>
    <submittedName>
        <fullName evidence="6">Uncharacterized protein</fullName>
    </submittedName>
</protein>
<comment type="caution">
    <text evidence="6">The sequence shown here is derived from an EMBL/GenBank/DDBJ whole genome shotgun (WGS) entry which is preliminary data.</text>
</comment>
<comment type="subcellular location">
    <subcellularLocation>
        <location evidence="1">Secreted</location>
    </subcellularLocation>
</comment>
<dbReference type="Pfam" id="PF03227">
    <property type="entry name" value="GILT"/>
    <property type="match status" value="1"/>
</dbReference>
<evidence type="ECO:0000256" key="5">
    <source>
        <dbReference type="ARBA" id="ARBA00023180"/>
    </source>
</evidence>
<name>A0A8S1SQR1_PAROT</name>
<dbReference type="EMBL" id="CAJJDP010000012">
    <property type="protein sequence ID" value="CAD8142198.1"/>
    <property type="molecule type" value="Genomic_DNA"/>
</dbReference>
<dbReference type="PANTHER" id="PTHR13234:SF8">
    <property type="entry name" value="GAMMA-INTERFERON-INDUCIBLE LYSOSOMAL THIOL REDUCTASE"/>
    <property type="match status" value="1"/>
</dbReference>
<keyword evidence="7" id="KW-1185">Reference proteome</keyword>
<dbReference type="OrthoDB" id="958254at2759"/>